<proteinExistence type="predicted"/>
<dbReference type="GO" id="GO:0043565">
    <property type="term" value="F:sequence-specific DNA binding"/>
    <property type="evidence" value="ECO:0007669"/>
    <property type="project" value="InterPro"/>
</dbReference>
<evidence type="ECO:0000256" key="2">
    <source>
        <dbReference type="ARBA" id="ARBA00023125"/>
    </source>
</evidence>
<dbReference type="InterPro" id="IPR020449">
    <property type="entry name" value="Tscrpt_reg_AraC-type_HTH"/>
</dbReference>
<evidence type="ECO:0000313" key="5">
    <source>
        <dbReference type="EMBL" id="SIO37219.1"/>
    </source>
</evidence>
<keyword evidence="3" id="KW-0804">Transcription</keyword>
<dbReference type="PROSITE" id="PS00041">
    <property type="entry name" value="HTH_ARAC_FAMILY_1"/>
    <property type="match status" value="1"/>
</dbReference>
<dbReference type="EMBL" id="FSRA01000002">
    <property type="protein sequence ID" value="SIO37219.1"/>
    <property type="molecule type" value="Genomic_DNA"/>
</dbReference>
<name>A0A1N6IZ39_9BACT</name>
<dbReference type="GO" id="GO:0003700">
    <property type="term" value="F:DNA-binding transcription factor activity"/>
    <property type="evidence" value="ECO:0007669"/>
    <property type="project" value="InterPro"/>
</dbReference>
<dbReference type="RefSeq" id="WP_074240712.1">
    <property type="nucleotide sequence ID" value="NZ_FSRA01000002.1"/>
</dbReference>
<evidence type="ECO:0000313" key="6">
    <source>
        <dbReference type="Proteomes" id="UP000185003"/>
    </source>
</evidence>
<organism evidence="5 6">
    <name type="scientific">Chitinophaga niabensis</name>
    <dbReference type="NCBI Taxonomy" id="536979"/>
    <lineage>
        <taxon>Bacteria</taxon>
        <taxon>Pseudomonadati</taxon>
        <taxon>Bacteroidota</taxon>
        <taxon>Chitinophagia</taxon>
        <taxon>Chitinophagales</taxon>
        <taxon>Chitinophagaceae</taxon>
        <taxon>Chitinophaga</taxon>
    </lineage>
</organism>
<dbReference type="PANTHER" id="PTHR47893">
    <property type="entry name" value="REGULATORY PROTEIN PCHR"/>
    <property type="match status" value="1"/>
</dbReference>
<dbReference type="OrthoDB" id="799767at2"/>
<dbReference type="SUPFAM" id="SSF46689">
    <property type="entry name" value="Homeodomain-like"/>
    <property type="match status" value="2"/>
</dbReference>
<dbReference type="Gene3D" id="1.10.10.60">
    <property type="entry name" value="Homeodomain-like"/>
    <property type="match status" value="2"/>
</dbReference>
<gene>
    <name evidence="5" type="ORF">SAMN04488055_3472</name>
</gene>
<dbReference type="InterPro" id="IPR053142">
    <property type="entry name" value="PchR_regulatory_protein"/>
</dbReference>
<protein>
    <submittedName>
        <fullName evidence="5">AraC-type DNA-binding protein</fullName>
    </submittedName>
</protein>
<dbReference type="Pfam" id="PF12833">
    <property type="entry name" value="HTH_18"/>
    <property type="match status" value="1"/>
</dbReference>
<dbReference type="SMART" id="SM00342">
    <property type="entry name" value="HTH_ARAC"/>
    <property type="match status" value="1"/>
</dbReference>
<feature type="domain" description="HTH araC/xylS-type" evidence="4">
    <location>
        <begin position="234"/>
        <end position="332"/>
    </location>
</feature>
<accession>A0A1N6IZ39</accession>
<dbReference type="PROSITE" id="PS01124">
    <property type="entry name" value="HTH_ARAC_FAMILY_2"/>
    <property type="match status" value="1"/>
</dbReference>
<evidence type="ECO:0000256" key="1">
    <source>
        <dbReference type="ARBA" id="ARBA00023015"/>
    </source>
</evidence>
<dbReference type="InterPro" id="IPR018062">
    <property type="entry name" value="HTH_AraC-typ_CS"/>
</dbReference>
<dbReference type="Proteomes" id="UP000185003">
    <property type="component" value="Unassembled WGS sequence"/>
</dbReference>
<keyword evidence="1" id="KW-0805">Transcription regulation</keyword>
<dbReference type="AlphaFoldDB" id="A0A1N6IZ39"/>
<reference evidence="5 6" key="1">
    <citation type="submission" date="2016-11" db="EMBL/GenBank/DDBJ databases">
        <authorList>
            <person name="Jaros S."/>
            <person name="Januszkiewicz K."/>
            <person name="Wedrychowicz H."/>
        </authorList>
    </citation>
    <scope>NUCLEOTIDE SEQUENCE [LARGE SCALE GENOMIC DNA]</scope>
    <source>
        <strain evidence="5 6">DSM 24787</strain>
    </source>
</reference>
<dbReference type="PANTHER" id="PTHR47893:SF1">
    <property type="entry name" value="REGULATORY PROTEIN PCHR"/>
    <property type="match status" value="1"/>
</dbReference>
<dbReference type="InterPro" id="IPR018060">
    <property type="entry name" value="HTH_AraC"/>
</dbReference>
<keyword evidence="6" id="KW-1185">Reference proteome</keyword>
<evidence type="ECO:0000259" key="4">
    <source>
        <dbReference type="PROSITE" id="PS01124"/>
    </source>
</evidence>
<keyword evidence="2 5" id="KW-0238">DNA-binding</keyword>
<dbReference type="InterPro" id="IPR009057">
    <property type="entry name" value="Homeodomain-like_sf"/>
</dbReference>
<sequence>MEVVFRNSAREVLHKDKLLLNREELMDCSAWEAVQEERKPFWDLRFRQFYSDGIHIGYCNGDVHQELHVSTVEQAPMPCIAFLQQGDIVTMAHGEEQPQHFTSGEHNILLNAYTTAATVYKKQQDLKVFVLSFLPERFLALAENTSPVMEALAEYVAGKKPSFHKDCQNLPLTPKMHMLIESMKACGYRGGLRKLFLQSKALELLALQCAQLEEREKRPVPGAKLFPEDIRKVHQAREILLHDLQHPPSMSVLARQSGLNTFKLKAGFKHVFGNTVFGYLKDHRLEQARNMIREGDRTVTAVAYETGYSTLQHFSNEFKKKYGLSPKEVKGSRL</sequence>
<dbReference type="PRINTS" id="PR00032">
    <property type="entry name" value="HTHARAC"/>
</dbReference>
<dbReference type="STRING" id="536979.SAMN04488055_3472"/>
<evidence type="ECO:0000256" key="3">
    <source>
        <dbReference type="ARBA" id="ARBA00023163"/>
    </source>
</evidence>